<feature type="binding site" evidence="5">
    <location>
        <begin position="353"/>
        <end position="354"/>
    </location>
    <ligand>
        <name>substrate</name>
    </ligand>
</feature>
<dbReference type="Pfam" id="PF03636">
    <property type="entry name" value="Glyco_hydro_65N"/>
    <property type="match status" value="1"/>
</dbReference>
<proteinExistence type="inferred from homology"/>
<feature type="active site" description="Proton donor" evidence="4">
    <location>
        <position position="481"/>
    </location>
</feature>
<dbReference type="InterPro" id="IPR005196">
    <property type="entry name" value="Glyco_hydro_65_N"/>
</dbReference>
<dbReference type="Proteomes" id="UP000282985">
    <property type="component" value="Unassembled WGS sequence"/>
</dbReference>
<dbReference type="Gene3D" id="1.50.10.10">
    <property type="match status" value="1"/>
</dbReference>
<dbReference type="RefSeq" id="WP_127344587.1">
    <property type="nucleotide sequence ID" value="NZ_RJJX01000024.1"/>
</dbReference>
<evidence type="ECO:0000259" key="6">
    <source>
        <dbReference type="Pfam" id="PF03632"/>
    </source>
</evidence>
<feature type="domain" description="Glycoside hydrolase family 65 N-terminal" evidence="8">
    <location>
        <begin position="14"/>
        <end position="265"/>
    </location>
</feature>
<protein>
    <submittedName>
        <fullName evidence="9">Glycoside hydrolase family 65 protein</fullName>
    </submittedName>
</protein>
<dbReference type="PIRSF" id="PIRSF036289">
    <property type="entry name" value="Glycosyl_hydrolase_malt_phosph"/>
    <property type="match status" value="1"/>
</dbReference>
<dbReference type="PANTHER" id="PTHR11051:SF8">
    <property type="entry name" value="PROTEIN-GLUCOSYLGALACTOSYLHYDROXYLYSINE GLUCOSIDASE"/>
    <property type="match status" value="1"/>
</dbReference>
<dbReference type="InterPro" id="IPR017045">
    <property type="entry name" value="Malt_Pase/Glycosyl_Hdrlase"/>
</dbReference>
<dbReference type="EMBL" id="RJJX01000024">
    <property type="protein sequence ID" value="RUT73276.1"/>
    <property type="molecule type" value="Genomic_DNA"/>
</dbReference>
<dbReference type="AlphaFoldDB" id="A0A434AFX3"/>
<keyword evidence="3" id="KW-0808">Transferase</keyword>
<accession>A0A434AFX3</accession>
<sequence length="752" mass="86168">MISDTWKIVDKDFKKDLKLKETLFALANGYLGVRGNFEEGVPSNITSTKGTYINAFFESEEIQYGEKLFGFPDRSQSIVNLIDAQAILIQIDDENYSLFEGEVLDYNRELDLRKGVISRTIHWKSPKGSEIKISWKRMVALTIKELFIIDLSIESINFSGKVVLRSFVDGDVSNMVSEDDPRVGTSSAKSLKVTDIFQKGISSFVCAQTVNTKFTVVCGISHLFPESFTEKVDCYKESITHTYTGDIKPGGKISFTKFAVYTDSRRHESPAKSNEEILTTSANKIFEFYAKAQEEYLKDFWEKSDVLIQGDSALQQGIRFNMYHLLQSIGKDKVSNISAKGLTGEGYEGHYFWDTEIYIFPFFLFTNPDLAKNLLEYRYSILESARKRAKEMGHTKGVLYPWRTIAGDECSPFFPAGTAQYHINADIAYSITQYFEATEDEDFLLEKGMEMLIEIARLMFEIGHFRRDGKFCIDAVTGPDEYTCIVNNNYYTNALTKNLFLKAARFHELLGKSNPEQQKIYTEKLSLQNSELQDFIKAGDNILLPFDKEMQIHPQDDSFLNKKVWDFENTPKENYPLLLNYHPLTLYRHQVCKQADTLLAHFLLDQEEELDLVINDFNYYEKITTHDSSLSTCIYSIMSNRVGQYAKAYDYFMNTARLDIDNLHHNSGDGIHTACMGGSWMSIVFGFAGMRLTNGVLSFKPHLPEKWESLVFSIQFKGRKIQCHLSKDETNFKLIEGDPIEIALFSDKLLLK</sequence>
<dbReference type="GO" id="GO:0004553">
    <property type="term" value="F:hydrolase activity, hydrolyzing O-glycosyl compounds"/>
    <property type="evidence" value="ECO:0007669"/>
    <property type="project" value="TreeGrafter"/>
</dbReference>
<evidence type="ECO:0000313" key="10">
    <source>
        <dbReference type="Proteomes" id="UP000282985"/>
    </source>
</evidence>
<dbReference type="InterPro" id="IPR008928">
    <property type="entry name" value="6-hairpin_glycosidase_sf"/>
</dbReference>
<dbReference type="OrthoDB" id="9758855at2"/>
<dbReference type="InterPro" id="IPR012341">
    <property type="entry name" value="6hp_glycosidase-like_sf"/>
</dbReference>
<dbReference type="GO" id="GO:0005975">
    <property type="term" value="P:carbohydrate metabolic process"/>
    <property type="evidence" value="ECO:0007669"/>
    <property type="project" value="InterPro"/>
</dbReference>
<dbReference type="Gene3D" id="2.60.420.10">
    <property type="entry name" value="Maltose phosphorylase, domain 3"/>
    <property type="match status" value="1"/>
</dbReference>
<dbReference type="SUPFAM" id="SSF48208">
    <property type="entry name" value="Six-hairpin glycosidases"/>
    <property type="match status" value="1"/>
</dbReference>
<keyword evidence="9" id="KW-0378">Hydrolase</keyword>
<keyword evidence="10" id="KW-1185">Reference proteome</keyword>
<dbReference type="GO" id="GO:0016757">
    <property type="term" value="F:glycosyltransferase activity"/>
    <property type="evidence" value="ECO:0007669"/>
    <property type="project" value="UniProtKB-KW"/>
</dbReference>
<evidence type="ECO:0000256" key="1">
    <source>
        <dbReference type="ARBA" id="ARBA00006768"/>
    </source>
</evidence>
<evidence type="ECO:0000259" key="7">
    <source>
        <dbReference type="Pfam" id="PF03633"/>
    </source>
</evidence>
<organism evidence="9 10">
    <name type="scientific">Ancylomarina longa</name>
    <dbReference type="NCBI Taxonomy" id="2487017"/>
    <lineage>
        <taxon>Bacteria</taxon>
        <taxon>Pseudomonadati</taxon>
        <taxon>Bacteroidota</taxon>
        <taxon>Bacteroidia</taxon>
        <taxon>Marinilabiliales</taxon>
        <taxon>Marinifilaceae</taxon>
        <taxon>Ancylomarina</taxon>
    </lineage>
</organism>
<feature type="domain" description="Glycoside hydrolase family 65 central catalytic" evidence="6">
    <location>
        <begin position="319"/>
        <end position="681"/>
    </location>
</feature>
<evidence type="ECO:0000256" key="5">
    <source>
        <dbReference type="PIRSR" id="PIRSR036289-51"/>
    </source>
</evidence>
<feature type="binding site" evidence="5">
    <location>
        <begin position="593"/>
        <end position="594"/>
    </location>
    <ligand>
        <name>substrate</name>
    </ligand>
</feature>
<dbReference type="PANTHER" id="PTHR11051">
    <property type="entry name" value="GLYCOSYL HYDROLASE-RELATED"/>
    <property type="match status" value="1"/>
</dbReference>
<dbReference type="InterPro" id="IPR011013">
    <property type="entry name" value="Gal_mutarotase_sf_dom"/>
</dbReference>
<comment type="caution">
    <text evidence="9">The sequence shown here is derived from an EMBL/GenBank/DDBJ whole genome shotgun (WGS) entry which is preliminary data.</text>
</comment>
<evidence type="ECO:0000259" key="8">
    <source>
        <dbReference type="Pfam" id="PF03636"/>
    </source>
</evidence>
<name>A0A434AFX3_9BACT</name>
<evidence type="ECO:0000256" key="3">
    <source>
        <dbReference type="ARBA" id="ARBA00022679"/>
    </source>
</evidence>
<evidence type="ECO:0000256" key="2">
    <source>
        <dbReference type="ARBA" id="ARBA00022676"/>
    </source>
</evidence>
<evidence type="ECO:0000313" key="9">
    <source>
        <dbReference type="EMBL" id="RUT73276.1"/>
    </source>
</evidence>
<dbReference type="GO" id="GO:0030246">
    <property type="term" value="F:carbohydrate binding"/>
    <property type="evidence" value="ECO:0007669"/>
    <property type="project" value="InterPro"/>
</dbReference>
<feature type="domain" description="Glycoside hydrolase family 65 C-terminal" evidence="7">
    <location>
        <begin position="690"/>
        <end position="745"/>
    </location>
</feature>
<gene>
    <name evidence="9" type="ORF">DLK05_13970</name>
</gene>
<dbReference type="Pfam" id="PF03632">
    <property type="entry name" value="Glyco_hydro_65m"/>
    <property type="match status" value="1"/>
</dbReference>
<dbReference type="Gene3D" id="2.70.98.40">
    <property type="entry name" value="Glycoside hydrolase, family 65, N-terminal domain"/>
    <property type="match status" value="1"/>
</dbReference>
<comment type="similarity">
    <text evidence="1">Belongs to the glycosyl hydrolase 65 family.</text>
</comment>
<dbReference type="InterPro" id="IPR037018">
    <property type="entry name" value="GH65_N"/>
</dbReference>
<dbReference type="InterPro" id="IPR005195">
    <property type="entry name" value="Glyco_hydro_65_M"/>
</dbReference>
<reference evidence="9 10" key="1">
    <citation type="submission" date="2018-11" db="EMBL/GenBank/DDBJ databases">
        <title>Parancylomarina longa gen. nov., sp. nov., isolated from sediments of southern Okinawa.</title>
        <authorList>
            <person name="Fu T."/>
        </authorList>
    </citation>
    <scope>NUCLEOTIDE SEQUENCE [LARGE SCALE GENOMIC DNA]</scope>
    <source>
        <strain evidence="9 10">T3-2 S1-C</strain>
    </source>
</reference>
<evidence type="ECO:0000256" key="4">
    <source>
        <dbReference type="PIRSR" id="PIRSR036289-50"/>
    </source>
</evidence>
<dbReference type="InterPro" id="IPR005194">
    <property type="entry name" value="Glyco_hydro_65_C"/>
</dbReference>
<dbReference type="Pfam" id="PF03633">
    <property type="entry name" value="Glyco_hydro_65C"/>
    <property type="match status" value="1"/>
</dbReference>
<keyword evidence="2" id="KW-0328">Glycosyltransferase</keyword>
<dbReference type="SUPFAM" id="SSF74650">
    <property type="entry name" value="Galactose mutarotase-like"/>
    <property type="match status" value="1"/>
</dbReference>